<dbReference type="Pfam" id="PF19142">
    <property type="entry name" value="DUF5825"/>
    <property type="match status" value="1"/>
</dbReference>
<sequence length="215" mass="24262">MTPELTLWKDRDPAAMRLPGIHYGTLDGPPTDPVDAVAQLASDGVQFVQVHEPVDLTDPDGASAVAVLLLVRELTSHGIAVDWTLRMPDPPQWRALSHLHPPAAVFRGSTEEENEDHVVTAWRDSFHIAKCGYRRGPGFLEIRDHRWGSFRRLVVNAPRSTAFHGLLDGVPVVASASTERVLERHLRENLVHRAGRYLWWTPYRLRRWPLSTTIP</sequence>
<accession>A0ABT6M128</accession>
<name>A0ABT6M128_9ACTN</name>
<evidence type="ECO:0000313" key="1">
    <source>
        <dbReference type="EMBL" id="MDH6222260.1"/>
    </source>
</evidence>
<proteinExistence type="predicted"/>
<protein>
    <submittedName>
        <fullName evidence="1">Uncharacterized protein</fullName>
    </submittedName>
</protein>
<dbReference type="RefSeq" id="WP_280882902.1">
    <property type="nucleotide sequence ID" value="NZ_JARXVH010000031.1"/>
</dbReference>
<keyword evidence="2" id="KW-1185">Reference proteome</keyword>
<dbReference type="InterPro" id="IPR043863">
    <property type="entry name" value="DUF5825"/>
</dbReference>
<comment type="caution">
    <text evidence="1">The sequence shown here is derived from an EMBL/GenBank/DDBJ whole genome shotgun (WGS) entry which is preliminary data.</text>
</comment>
<dbReference type="Proteomes" id="UP001160499">
    <property type="component" value="Unassembled WGS sequence"/>
</dbReference>
<organism evidence="1 2">
    <name type="scientific">Streptomyces pseudovenezuelae</name>
    <dbReference type="NCBI Taxonomy" id="67350"/>
    <lineage>
        <taxon>Bacteria</taxon>
        <taxon>Bacillati</taxon>
        <taxon>Actinomycetota</taxon>
        <taxon>Actinomycetes</taxon>
        <taxon>Kitasatosporales</taxon>
        <taxon>Streptomycetaceae</taxon>
        <taxon>Streptomyces</taxon>
        <taxon>Streptomyces aurantiacus group</taxon>
    </lineage>
</organism>
<dbReference type="EMBL" id="JARXVH010000031">
    <property type="protein sequence ID" value="MDH6222260.1"/>
    <property type="molecule type" value="Genomic_DNA"/>
</dbReference>
<gene>
    <name evidence="1" type="ORF">M2283_009609</name>
</gene>
<reference evidence="1 2" key="1">
    <citation type="submission" date="2023-04" db="EMBL/GenBank/DDBJ databases">
        <title>Forest soil microbial communities from Buena Vista Peninsula, Colon Province, Panama.</title>
        <authorList>
            <person name="Bouskill N."/>
        </authorList>
    </citation>
    <scope>NUCLEOTIDE SEQUENCE [LARGE SCALE GENOMIC DNA]</scope>
    <source>
        <strain evidence="1 2">GGS1</strain>
    </source>
</reference>
<evidence type="ECO:0000313" key="2">
    <source>
        <dbReference type="Proteomes" id="UP001160499"/>
    </source>
</evidence>